<name>A0A842I691_9RHOB</name>
<gene>
    <name evidence="1" type="ORF">H7F16_06245</name>
</gene>
<evidence type="ECO:0000313" key="2">
    <source>
        <dbReference type="Proteomes" id="UP000555411"/>
    </source>
</evidence>
<protein>
    <submittedName>
        <fullName evidence="1">Uncharacterized protein</fullName>
    </submittedName>
</protein>
<proteinExistence type="predicted"/>
<evidence type="ECO:0000313" key="1">
    <source>
        <dbReference type="EMBL" id="MBC2835101.1"/>
    </source>
</evidence>
<sequence length="98" mass="10283">MALADLGAQGTCGLSVARHAHLAQHLRLAPGTHAATYGALSTETTLNSLIRILAVAYTRQAREPARQRQSVIGRINGEIGPFDAAALRPRGGQSDPNS</sequence>
<dbReference type="Proteomes" id="UP000555411">
    <property type="component" value="Unassembled WGS sequence"/>
</dbReference>
<accession>A0A842I691</accession>
<dbReference type="RefSeq" id="WP_185796732.1">
    <property type="nucleotide sequence ID" value="NZ_JACLQD010000002.1"/>
</dbReference>
<organism evidence="1 2">
    <name type="scientific">Paragemmobacter straminiformis</name>
    <dbReference type="NCBI Taxonomy" id="2045119"/>
    <lineage>
        <taxon>Bacteria</taxon>
        <taxon>Pseudomonadati</taxon>
        <taxon>Pseudomonadota</taxon>
        <taxon>Alphaproteobacteria</taxon>
        <taxon>Rhodobacterales</taxon>
        <taxon>Paracoccaceae</taxon>
        <taxon>Paragemmobacter</taxon>
    </lineage>
</organism>
<dbReference type="EMBL" id="JACLQD010000002">
    <property type="protein sequence ID" value="MBC2835101.1"/>
    <property type="molecule type" value="Genomic_DNA"/>
</dbReference>
<keyword evidence="2" id="KW-1185">Reference proteome</keyword>
<dbReference type="AlphaFoldDB" id="A0A842I691"/>
<reference evidence="1 2" key="1">
    <citation type="journal article" date="2017" name="Int. J. Syst. Evol. Microbiol.">
        <title>Gemmobacter straminiformis sp. nov., isolated from an artificial fountain.</title>
        <authorList>
            <person name="Kang J.Y."/>
            <person name="Kim M.J."/>
            <person name="Chun J."/>
            <person name="Son K.P."/>
            <person name="Jahng K.Y."/>
        </authorList>
    </citation>
    <scope>NUCLEOTIDE SEQUENCE [LARGE SCALE GENOMIC DNA]</scope>
    <source>
        <strain evidence="1 2">CAM-8</strain>
    </source>
</reference>
<comment type="caution">
    <text evidence="1">The sequence shown here is derived from an EMBL/GenBank/DDBJ whole genome shotgun (WGS) entry which is preliminary data.</text>
</comment>